<reference evidence="2 3" key="2">
    <citation type="journal article" date="2017" name="Front. Plant Sci.">
        <title>Gene Classification and Mining of Molecular Markers Useful in Red Clover (Trifolium pratense) Breeding.</title>
        <authorList>
            <person name="Istvanek J."/>
            <person name="Dluhosova J."/>
            <person name="Dluhos P."/>
            <person name="Patkova L."/>
            <person name="Nedelnik J."/>
            <person name="Repkova J."/>
        </authorList>
    </citation>
    <scope>NUCLEOTIDE SEQUENCE [LARGE SCALE GENOMIC DNA]</scope>
    <source>
        <strain evidence="3">cv. Tatra</strain>
        <tissue evidence="2">Young leaves</tissue>
    </source>
</reference>
<keyword evidence="1" id="KW-0732">Signal</keyword>
<evidence type="ECO:0000313" key="3">
    <source>
        <dbReference type="Proteomes" id="UP000236291"/>
    </source>
</evidence>
<evidence type="ECO:0000256" key="1">
    <source>
        <dbReference type="SAM" id="SignalP"/>
    </source>
</evidence>
<proteinExistence type="predicted"/>
<reference evidence="2 3" key="1">
    <citation type="journal article" date="2014" name="Am. J. Bot.">
        <title>Genome assembly and annotation for red clover (Trifolium pratense; Fabaceae).</title>
        <authorList>
            <person name="Istvanek J."/>
            <person name="Jaros M."/>
            <person name="Krenek A."/>
            <person name="Repkova J."/>
        </authorList>
    </citation>
    <scope>NUCLEOTIDE SEQUENCE [LARGE SCALE GENOMIC DNA]</scope>
    <source>
        <strain evidence="3">cv. Tatra</strain>
        <tissue evidence="2">Young leaves</tissue>
    </source>
</reference>
<organism evidence="2 3">
    <name type="scientific">Trifolium pratense</name>
    <name type="common">Red clover</name>
    <dbReference type="NCBI Taxonomy" id="57577"/>
    <lineage>
        <taxon>Eukaryota</taxon>
        <taxon>Viridiplantae</taxon>
        <taxon>Streptophyta</taxon>
        <taxon>Embryophyta</taxon>
        <taxon>Tracheophyta</taxon>
        <taxon>Spermatophyta</taxon>
        <taxon>Magnoliopsida</taxon>
        <taxon>eudicotyledons</taxon>
        <taxon>Gunneridae</taxon>
        <taxon>Pentapetalae</taxon>
        <taxon>rosids</taxon>
        <taxon>fabids</taxon>
        <taxon>Fabales</taxon>
        <taxon>Fabaceae</taxon>
        <taxon>Papilionoideae</taxon>
        <taxon>50 kb inversion clade</taxon>
        <taxon>NPAAA clade</taxon>
        <taxon>Hologalegina</taxon>
        <taxon>IRL clade</taxon>
        <taxon>Trifolieae</taxon>
        <taxon>Trifolium</taxon>
    </lineage>
</organism>
<protein>
    <submittedName>
        <fullName evidence="2">Uncharacterized protein</fullName>
    </submittedName>
</protein>
<feature type="chain" id="PRO_5014413738" evidence="1">
    <location>
        <begin position="19"/>
        <end position="56"/>
    </location>
</feature>
<feature type="non-terminal residue" evidence="2">
    <location>
        <position position="1"/>
    </location>
</feature>
<dbReference type="AlphaFoldDB" id="A0A2K3K6S3"/>
<comment type="caution">
    <text evidence="2">The sequence shown here is derived from an EMBL/GenBank/DDBJ whole genome shotgun (WGS) entry which is preliminary data.</text>
</comment>
<dbReference type="Proteomes" id="UP000236291">
    <property type="component" value="Unassembled WGS sequence"/>
</dbReference>
<name>A0A2K3K6S3_TRIPR</name>
<dbReference type="EMBL" id="ASHM01144752">
    <property type="protein sequence ID" value="PNX61972.1"/>
    <property type="molecule type" value="Genomic_DNA"/>
</dbReference>
<gene>
    <name evidence="2" type="ORF">L195_g060927</name>
</gene>
<evidence type="ECO:0000313" key="2">
    <source>
        <dbReference type="EMBL" id="PNX61972.1"/>
    </source>
</evidence>
<feature type="signal peptide" evidence="1">
    <location>
        <begin position="1"/>
        <end position="18"/>
    </location>
</feature>
<sequence>DMVIAGLLLLSIPSTTEGVDVGRFELGRDLRAKFYAKFSKVNFNDSAISVPVLDIG</sequence>
<accession>A0A2K3K6S3</accession>